<dbReference type="Pfam" id="PF00041">
    <property type="entry name" value="fn3"/>
    <property type="match status" value="1"/>
</dbReference>
<keyword evidence="4" id="KW-0732">Signal</keyword>
<name>A0AAV6VIC0_9ARAC</name>
<organism evidence="6 7">
    <name type="scientific">Oedothorax gibbosus</name>
    <dbReference type="NCBI Taxonomy" id="931172"/>
    <lineage>
        <taxon>Eukaryota</taxon>
        <taxon>Metazoa</taxon>
        <taxon>Ecdysozoa</taxon>
        <taxon>Arthropoda</taxon>
        <taxon>Chelicerata</taxon>
        <taxon>Arachnida</taxon>
        <taxon>Araneae</taxon>
        <taxon>Araneomorphae</taxon>
        <taxon>Entelegynae</taxon>
        <taxon>Araneoidea</taxon>
        <taxon>Linyphiidae</taxon>
        <taxon>Erigoninae</taxon>
        <taxon>Oedothorax</taxon>
    </lineage>
</organism>
<dbReference type="PANTHER" id="PTHR24366:SF96">
    <property type="entry name" value="LEUCINE RICH REPEAT CONTAINING 53"/>
    <property type="match status" value="1"/>
</dbReference>
<sequence length="640" mass="70012">MLLLLIPLLLLGAEAQDGGGAASSGADFSSAMLLLLIPLLLLGAEAQDGGGGCFFFQEERAVRCSNVTVAEVAGSLRSLLDSPITVEAEECPAMGGGVEVPLDLPASVLKLRLLRCPPPTVIRSASIIDMDLSGNGLDEMPRLAHLVTLKKLRLRGNRLKRLRPSHLPTSLAEMDLTGNRLGVLADHGRNGYTLKGSLPLTEFRVPSPGALRSLSLSGNRLASLPEQLSEFRNLRTLDLSRNELRGEVTIAQEMSASLESLNLRSNRITVLSPFTAPKLRQLDLTENPLHCDCGATWLMGLPNMTTLLLPSCQTPEHRRGNTLAAIADDCNKGVIVEERHEVERLTALSSTSLEAKWRGSREAVLVYRQEGKEQANQKMTLVPPPPSHSTIRIQTIRPLIPSANYVFCVARAATPTSYTVDPSNCKRVQTPPNPTPLFSDVSISDTSVRLRWRLDGASAHPGKEWRIRVRRGGASTAQYHHVSSDGKLHEYSVTDLTPRTDYEVCVEEVGGEEACVTVRTEGDDEEWEGLYTAVGVAVFLGIMVIVVGLAILYKRRGLLSPVEETNVVEVEEVEEEEEPVPQKEDLGGGAIRNYSRSWSTLRLPSHDHAPPPLFRSFRRPCDYRDHLTSVTIYSSGHSEC</sequence>
<keyword evidence="7" id="KW-1185">Reference proteome</keyword>
<dbReference type="AlphaFoldDB" id="A0AAV6VIC0"/>
<dbReference type="SUPFAM" id="SSF49265">
    <property type="entry name" value="Fibronectin type III"/>
    <property type="match status" value="1"/>
</dbReference>
<dbReference type="PANTHER" id="PTHR24366">
    <property type="entry name" value="IG(IMMUNOGLOBULIN) AND LRR(LEUCINE RICH REPEAT) DOMAINS"/>
    <property type="match status" value="1"/>
</dbReference>
<feature type="signal peptide" evidence="4">
    <location>
        <begin position="1"/>
        <end position="15"/>
    </location>
</feature>
<dbReference type="InterPro" id="IPR013783">
    <property type="entry name" value="Ig-like_fold"/>
</dbReference>
<reference evidence="6 7" key="1">
    <citation type="journal article" date="2022" name="Nat. Ecol. Evol.">
        <title>A masculinizing supergene underlies an exaggerated male reproductive morph in a spider.</title>
        <authorList>
            <person name="Hendrickx F."/>
            <person name="De Corte Z."/>
            <person name="Sonet G."/>
            <person name="Van Belleghem S.M."/>
            <person name="Kostlbacher S."/>
            <person name="Vangestel C."/>
        </authorList>
    </citation>
    <scope>NUCLEOTIDE SEQUENCE [LARGE SCALE GENOMIC DNA]</scope>
    <source>
        <strain evidence="6">W744_W776</strain>
    </source>
</reference>
<dbReference type="InterPro" id="IPR025875">
    <property type="entry name" value="Leu-rich_rpt_4"/>
</dbReference>
<dbReference type="InterPro" id="IPR001611">
    <property type="entry name" value="Leu-rich_rpt"/>
</dbReference>
<keyword evidence="3" id="KW-0472">Membrane</keyword>
<dbReference type="PROSITE" id="PS50853">
    <property type="entry name" value="FN3"/>
    <property type="match status" value="1"/>
</dbReference>
<evidence type="ECO:0000313" key="7">
    <source>
        <dbReference type="Proteomes" id="UP000827092"/>
    </source>
</evidence>
<evidence type="ECO:0000259" key="5">
    <source>
        <dbReference type="PROSITE" id="PS50853"/>
    </source>
</evidence>
<dbReference type="SMART" id="SM00060">
    <property type="entry name" value="FN3"/>
    <property type="match status" value="1"/>
</dbReference>
<dbReference type="InterPro" id="IPR032675">
    <property type="entry name" value="LRR_dom_sf"/>
</dbReference>
<feature type="domain" description="Fibronectin type-III" evidence="5">
    <location>
        <begin position="430"/>
        <end position="523"/>
    </location>
</feature>
<comment type="caution">
    <text evidence="6">The sequence shown here is derived from an EMBL/GenBank/DDBJ whole genome shotgun (WGS) entry which is preliminary data.</text>
</comment>
<feature type="transmembrane region" description="Helical" evidence="3">
    <location>
        <begin position="530"/>
        <end position="553"/>
    </location>
</feature>
<keyword evidence="2" id="KW-0677">Repeat</keyword>
<evidence type="ECO:0000313" key="6">
    <source>
        <dbReference type="EMBL" id="KAG8196225.1"/>
    </source>
</evidence>
<dbReference type="EMBL" id="JAFNEN010000074">
    <property type="protein sequence ID" value="KAG8196225.1"/>
    <property type="molecule type" value="Genomic_DNA"/>
</dbReference>
<dbReference type="CDD" id="cd00063">
    <property type="entry name" value="FN3"/>
    <property type="match status" value="1"/>
</dbReference>
<evidence type="ECO:0000256" key="3">
    <source>
        <dbReference type="SAM" id="Phobius"/>
    </source>
</evidence>
<accession>A0AAV6VIC0</accession>
<keyword evidence="3" id="KW-0812">Transmembrane</keyword>
<dbReference type="InterPro" id="IPR036116">
    <property type="entry name" value="FN3_sf"/>
</dbReference>
<dbReference type="PROSITE" id="PS51450">
    <property type="entry name" value="LRR"/>
    <property type="match status" value="2"/>
</dbReference>
<dbReference type="SMART" id="SM00364">
    <property type="entry name" value="LRR_BAC"/>
    <property type="match status" value="5"/>
</dbReference>
<dbReference type="Proteomes" id="UP000827092">
    <property type="component" value="Unassembled WGS sequence"/>
</dbReference>
<proteinExistence type="predicted"/>
<feature type="chain" id="PRO_5043529428" description="Fibronectin type-III domain-containing protein" evidence="4">
    <location>
        <begin position="16"/>
        <end position="640"/>
    </location>
</feature>
<keyword evidence="3" id="KW-1133">Transmembrane helix</keyword>
<gene>
    <name evidence="6" type="ORF">JTE90_007947</name>
</gene>
<dbReference type="Gene3D" id="2.60.40.10">
    <property type="entry name" value="Immunoglobulins"/>
    <property type="match status" value="1"/>
</dbReference>
<dbReference type="InterPro" id="IPR003961">
    <property type="entry name" value="FN3_dom"/>
</dbReference>
<evidence type="ECO:0000256" key="4">
    <source>
        <dbReference type="SAM" id="SignalP"/>
    </source>
</evidence>
<protein>
    <recommendedName>
        <fullName evidence="5">Fibronectin type-III domain-containing protein</fullName>
    </recommendedName>
</protein>
<dbReference type="Pfam" id="PF12799">
    <property type="entry name" value="LRR_4"/>
    <property type="match status" value="1"/>
</dbReference>
<evidence type="ECO:0000256" key="2">
    <source>
        <dbReference type="ARBA" id="ARBA00022737"/>
    </source>
</evidence>
<evidence type="ECO:0000256" key="1">
    <source>
        <dbReference type="ARBA" id="ARBA00022614"/>
    </source>
</evidence>
<dbReference type="Gene3D" id="3.80.10.10">
    <property type="entry name" value="Ribonuclease Inhibitor"/>
    <property type="match status" value="1"/>
</dbReference>
<dbReference type="SUPFAM" id="SSF52058">
    <property type="entry name" value="L domain-like"/>
    <property type="match status" value="1"/>
</dbReference>
<keyword evidence="1" id="KW-0433">Leucine-rich repeat</keyword>